<feature type="region of interest" description="Disordered" evidence="6">
    <location>
        <begin position="80"/>
        <end position="171"/>
    </location>
</feature>
<evidence type="ECO:0000313" key="8">
    <source>
        <dbReference type="Proteomes" id="UP001408789"/>
    </source>
</evidence>
<accession>A0AAP0CUE1</accession>
<reference evidence="7 8" key="1">
    <citation type="submission" date="2024-04" db="EMBL/GenBank/DDBJ databases">
        <title>The reference genome of an endangered Asteraceae, Deinandra increscens subsp. villosa, native to the Central Coast of California.</title>
        <authorList>
            <person name="Guilliams M."/>
            <person name="Hasenstab-Lehman K."/>
            <person name="Meyer R."/>
            <person name="Mcevoy S."/>
        </authorList>
    </citation>
    <scope>NUCLEOTIDE SEQUENCE [LARGE SCALE GENOMIC DNA]</scope>
    <source>
        <tissue evidence="7">Leaf</tissue>
    </source>
</reference>
<keyword evidence="5" id="KW-0539">Nucleus</keyword>
<evidence type="ECO:0000256" key="1">
    <source>
        <dbReference type="ARBA" id="ARBA00004123"/>
    </source>
</evidence>
<feature type="compositionally biased region" description="Acidic residues" evidence="6">
    <location>
        <begin position="266"/>
        <end position="283"/>
    </location>
</feature>
<feature type="compositionally biased region" description="Low complexity" evidence="6">
    <location>
        <begin position="328"/>
        <end position="338"/>
    </location>
</feature>
<dbReference type="GO" id="GO:0005634">
    <property type="term" value="C:nucleus"/>
    <property type="evidence" value="ECO:0007669"/>
    <property type="project" value="UniProtKB-SubCell"/>
</dbReference>
<comment type="caution">
    <text evidence="7">The sequence shown here is derived from an EMBL/GenBank/DDBJ whole genome shotgun (WGS) entry which is preliminary data.</text>
</comment>
<dbReference type="PANTHER" id="PTHR31633">
    <property type="entry name" value="H/ACA RIBONUCLEOPROTEIN COMPLEX NON-CORE SUBUNIT NAF1"/>
    <property type="match status" value="1"/>
</dbReference>
<dbReference type="InterPro" id="IPR038664">
    <property type="entry name" value="Gar1/Naf1_Cbf5-bd_sf"/>
</dbReference>
<evidence type="ECO:0000256" key="3">
    <source>
        <dbReference type="ARBA" id="ARBA00022552"/>
    </source>
</evidence>
<feature type="region of interest" description="Disordered" evidence="6">
    <location>
        <begin position="264"/>
        <end position="283"/>
    </location>
</feature>
<keyword evidence="3" id="KW-0698">rRNA processing</keyword>
<feature type="region of interest" description="Disordered" evidence="6">
    <location>
        <begin position="293"/>
        <end position="382"/>
    </location>
</feature>
<feature type="compositionally biased region" description="Basic and acidic residues" evidence="6">
    <location>
        <begin position="298"/>
        <end position="312"/>
    </location>
</feature>
<feature type="compositionally biased region" description="Polar residues" evidence="6">
    <location>
        <begin position="518"/>
        <end position="527"/>
    </location>
</feature>
<gene>
    <name evidence="7" type="ORF">SSX86_016979</name>
</gene>
<dbReference type="EMBL" id="JBCNJP010000018">
    <property type="protein sequence ID" value="KAK9063109.1"/>
    <property type="molecule type" value="Genomic_DNA"/>
</dbReference>
<proteinExistence type="predicted"/>
<evidence type="ECO:0000256" key="6">
    <source>
        <dbReference type="SAM" id="MobiDB-lite"/>
    </source>
</evidence>
<keyword evidence="2" id="KW-0690">Ribosome biogenesis</keyword>
<evidence type="ECO:0000256" key="4">
    <source>
        <dbReference type="ARBA" id="ARBA00022884"/>
    </source>
</evidence>
<keyword evidence="4" id="KW-0694">RNA-binding</keyword>
<feature type="region of interest" description="Disordered" evidence="6">
    <location>
        <begin position="516"/>
        <end position="573"/>
    </location>
</feature>
<dbReference type="AlphaFoldDB" id="A0AAP0CUE1"/>
<sequence>MVYATELKVEHEPLPEIKSFIELEDSSFLDSLLNFDGWGLDEHQVVMDSEQQQKPNPQEIKNENEGEELIQEAIGRVCLTPGAENDDAKQETDNLEVVSESAVKIDTVIDANEDGNGSEVDGDDETSSSSSSWSSGSSSDEEEELKKVEMEEGEIREEEVAAAWSDEDEDGDIVKSPIRSMNEVKNLPPVPPVTVTIQPHHQTLPIGVVLSIMGSQVVVEGVQDHKPLSEGSILWITETSISFVPEFAEYVLNNNNLYKKGYDASGENDEECSEELEFSDDEKEAEYKRMLKMSKRRANGEKNGHTKKDNKSRNRGGTGNWKKDHQPSVNSQLNSSSSGPQAFSQAPHITPSGVRPNGLPSIQPQNTGFPPNGFPSNAPPFMQQNFMQQPFGVMNLAPFFPQFNTTGQMFPPNFVQGNFGAFGSWPSGMPQNNFNQSQTGPPMMFQGLPQGVAMPNTLQIENNNGGPRPLVPAGNGENCHIPNQGNPFSGMPQNNFNQLQSGPPMMFQGLPQGAPMPNTLQMENNNGAPRPLAPAGNGEDFQNANQGNKFSNRGGRKPFQRGGGRFRGGPRTR</sequence>
<feature type="region of interest" description="Disordered" evidence="6">
    <location>
        <begin position="48"/>
        <end position="68"/>
    </location>
</feature>
<dbReference type="PANTHER" id="PTHR31633:SF1">
    <property type="entry name" value="H_ACA RIBONUCLEOPROTEIN COMPLEX NON-CORE SUBUNIT NAF1"/>
    <property type="match status" value="1"/>
</dbReference>
<dbReference type="GO" id="GO:0000493">
    <property type="term" value="P:box H/ACA snoRNP assembly"/>
    <property type="evidence" value="ECO:0007669"/>
    <property type="project" value="InterPro"/>
</dbReference>
<dbReference type="GO" id="GO:0005732">
    <property type="term" value="C:sno(s)RNA-containing ribonucleoprotein complex"/>
    <property type="evidence" value="ECO:0007669"/>
    <property type="project" value="InterPro"/>
</dbReference>
<feature type="compositionally biased region" description="Polar residues" evidence="6">
    <location>
        <begin position="360"/>
        <end position="369"/>
    </location>
</feature>
<dbReference type="Gene3D" id="2.40.10.230">
    <property type="entry name" value="Probable tRNA pseudouridine synthase domain"/>
    <property type="match status" value="1"/>
</dbReference>
<name>A0AAP0CUE1_9ASTR</name>
<evidence type="ECO:0000256" key="5">
    <source>
        <dbReference type="ARBA" id="ARBA00023242"/>
    </source>
</evidence>
<keyword evidence="8" id="KW-1185">Reference proteome</keyword>
<evidence type="ECO:0000256" key="2">
    <source>
        <dbReference type="ARBA" id="ARBA00022517"/>
    </source>
</evidence>
<dbReference type="GO" id="GO:0006364">
    <property type="term" value="P:rRNA processing"/>
    <property type="evidence" value="ECO:0007669"/>
    <property type="project" value="UniProtKB-KW"/>
</dbReference>
<feature type="compositionally biased region" description="Low complexity" evidence="6">
    <location>
        <begin position="127"/>
        <end position="138"/>
    </location>
</feature>
<organism evidence="7 8">
    <name type="scientific">Deinandra increscens subsp. villosa</name>
    <dbReference type="NCBI Taxonomy" id="3103831"/>
    <lineage>
        <taxon>Eukaryota</taxon>
        <taxon>Viridiplantae</taxon>
        <taxon>Streptophyta</taxon>
        <taxon>Embryophyta</taxon>
        <taxon>Tracheophyta</taxon>
        <taxon>Spermatophyta</taxon>
        <taxon>Magnoliopsida</taxon>
        <taxon>eudicotyledons</taxon>
        <taxon>Gunneridae</taxon>
        <taxon>Pentapetalae</taxon>
        <taxon>asterids</taxon>
        <taxon>campanulids</taxon>
        <taxon>Asterales</taxon>
        <taxon>Asteraceae</taxon>
        <taxon>Asteroideae</taxon>
        <taxon>Heliantheae alliance</taxon>
        <taxon>Madieae</taxon>
        <taxon>Madiinae</taxon>
        <taxon>Deinandra</taxon>
    </lineage>
</organism>
<evidence type="ECO:0000313" key="7">
    <source>
        <dbReference type="EMBL" id="KAK9063109.1"/>
    </source>
</evidence>
<protein>
    <submittedName>
        <fullName evidence="7">Uncharacterized protein</fullName>
    </submittedName>
</protein>
<dbReference type="GO" id="GO:0003723">
    <property type="term" value="F:RNA binding"/>
    <property type="evidence" value="ECO:0007669"/>
    <property type="project" value="UniProtKB-KW"/>
</dbReference>
<feature type="compositionally biased region" description="Polar residues" evidence="6">
    <location>
        <begin position="540"/>
        <end position="551"/>
    </location>
</feature>
<dbReference type="Proteomes" id="UP001408789">
    <property type="component" value="Unassembled WGS sequence"/>
</dbReference>
<comment type="subcellular location">
    <subcellularLocation>
        <location evidence="1">Nucleus</location>
    </subcellularLocation>
</comment>
<dbReference type="InterPro" id="IPR040309">
    <property type="entry name" value="Naf1"/>
</dbReference>